<dbReference type="InterPro" id="IPR036390">
    <property type="entry name" value="WH_DNA-bd_sf"/>
</dbReference>
<dbReference type="InterPro" id="IPR008920">
    <property type="entry name" value="TF_FadR/GntR_C"/>
</dbReference>
<dbReference type="InterPro" id="IPR011711">
    <property type="entry name" value="GntR_C"/>
</dbReference>
<keyword evidence="2" id="KW-0238">DNA-binding</keyword>
<keyword evidence="1" id="KW-0805">Transcription regulation</keyword>
<evidence type="ECO:0000259" key="5">
    <source>
        <dbReference type="PROSITE" id="PS50949"/>
    </source>
</evidence>
<keyword evidence="3" id="KW-0804">Transcription</keyword>
<reference evidence="6 7" key="1">
    <citation type="submission" date="2017-12" db="EMBL/GenBank/DDBJ databases">
        <title>Characterization of six clinical isolates of Enterochimera gen. nov., a novel genus of the Yersiniaciae family and the three species Enterochimera arupensis sp. nov., Enterochimera coloradensis sp. nov, and Enterochimera californica sp. nov.</title>
        <authorList>
            <person name="Rossi A."/>
            <person name="Fisher M."/>
        </authorList>
    </citation>
    <scope>NUCLEOTIDE SEQUENCE [LARGE SCALE GENOMIC DNA]</scope>
    <source>
        <strain evidence="7">2016-Iso4</strain>
    </source>
</reference>
<dbReference type="PANTHER" id="PTHR43537">
    <property type="entry name" value="TRANSCRIPTIONAL REGULATOR, GNTR FAMILY"/>
    <property type="match status" value="1"/>
</dbReference>
<dbReference type="Proteomes" id="UP000234503">
    <property type="component" value="Unassembled WGS sequence"/>
</dbReference>
<dbReference type="Gene3D" id="1.10.10.10">
    <property type="entry name" value="Winged helix-like DNA-binding domain superfamily/Winged helix DNA-binding domain"/>
    <property type="match status" value="2"/>
</dbReference>
<dbReference type="OrthoDB" id="7005926at2"/>
<feature type="domain" description="HTH gntR-type" evidence="5">
    <location>
        <begin position="4"/>
        <end position="71"/>
    </location>
</feature>
<dbReference type="SUPFAM" id="SSF46785">
    <property type="entry name" value="Winged helix' DNA-binding domain"/>
    <property type="match status" value="2"/>
</dbReference>
<dbReference type="Gene3D" id="1.20.120.530">
    <property type="entry name" value="GntR ligand-binding domain-like"/>
    <property type="match status" value="1"/>
</dbReference>
<dbReference type="InterPro" id="IPR000524">
    <property type="entry name" value="Tscrpt_reg_HTH_GntR"/>
</dbReference>
<dbReference type="SMART" id="SM00895">
    <property type="entry name" value="FCD"/>
    <property type="match status" value="1"/>
</dbReference>
<evidence type="ECO:0000256" key="1">
    <source>
        <dbReference type="ARBA" id="ARBA00023015"/>
    </source>
</evidence>
<evidence type="ECO:0000313" key="7">
    <source>
        <dbReference type="Proteomes" id="UP000234503"/>
    </source>
</evidence>
<keyword evidence="7" id="KW-1185">Reference proteome</keyword>
<evidence type="ECO:0000256" key="2">
    <source>
        <dbReference type="ARBA" id="ARBA00023125"/>
    </source>
</evidence>
<dbReference type="Pfam" id="PF07729">
    <property type="entry name" value="FCD"/>
    <property type="match status" value="1"/>
</dbReference>
<protein>
    <submittedName>
        <fullName evidence="6">Transcriptional regulator</fullName>
    </submittedName>
</protein>
<name>A0A2N5E4A2_9GAMM</name>
<evidence type="ECO:0000256" key="4">
    <source>
        <dbReference type="SAM" id="MobiDB-lite"/>
    </source>
</evidence>
<dbReference type="SUPFAM" id="SSF48008">
    <property type="entry name" value="GntR ligand-binding domain-like"/>
    <property type="match status" value="1"/>
</dbReference>
<organism evidence="6 7">
    <name type="scientific">Chimaeribacter coloradensis</name>
    <dbReference type="NCBI Taxonomy" id="2060068"/>
    <lineage>
        <taxon>Bacteria</taxon>
        <taxon>Pseudomonadati</taxon>
        <taxon>Pseudomonadota</taxon>
        <taxon>Gammaproteobacteria</taxon>
        <taxon>Enterobacterales</taxon>
        <taxon>Yersiniaceae</taxon>
        <taxon>Chimaeribacter</taxon>
    </lineage>
</organism>
<dbReference type="InterPro" id="IPR036388">
    <property type="entry name" value="WH-like_DNA-bd_sf"/>
</dbReference>
<comment type="caution">
    <text evidence="6">The sequence shown here is derived from an EMBL/GenBank/DDBJ whole genome shotgun (WGS) entry which is preliminary data.</text>
</comment>
<sequence length="307" mass="35274">MNLTPLQSRILREIVSYVRRELLPHGTHVVESQLARELNASRSPVKTALTFLTQQGMFTYDKNRGYFLAQHASELGPLAEQLSAQSEDPVYQQIAEMRLTRTLPELFTEIELMRELNISRTVLRGVLTRIQQEGWLEFRAGQGWKTLPVIDSFEAYQESYALRMMIEPAGLMGDSFRLDRARLEACRRQQQFIAGGGFMTMTPRELFETNSDFHETLAACSGNRFLLQTVRRLNQLRRLVEYRQAQEKRSQRRHHAEEHLEILELLLAGDRPAAAGKLRLHLERATSDKGQSEFFSRQPAGDAVSRG</sequence>
<dbReference type="RefSeq" id="WP_101824382.1">
    <property type="nucleotide sequence ID" value="NZ_PJZH01000008.1"/>
</dbReference>
<dbReference type="SMART" id="SM00345">
    <property type="entry name" value="HTH_GNTR"/>
    <property type="match status" value="2"/>
</dbReference>
<feature type="region of interest" description="Disordered" evidence="4">
    <location>
        <begin position="285"/>
        <end position="307"/>
    </location>
</feature>
<dbReference type="EMBL" id="PJZH01000008">
    <property type="protein sequence ID" value="PLR35647.1"/>
    <property type="molecule type" value="Genomic_DNA"/>
</dbReference>
<dbReference type="PANTHER" id="PTHR43537:SF51">
    <property type="entry name" value="HTH-TYPE TRANSCRIPTIONAL REGULATOR LGOR-RELATED"/>
    <property type="match status" value="1"/>
</dbReference>
<evidence type="ECO:0000313" key="6">
    <source>
        <dbReference type="EMBL" id="PLR35647.1"/>
    </source>
</evidence>
<gene>
    <name evidence="6" type="ORF">CYR32_10495</name>
</gene>
<dbReference type="GO" id="GO:0003677">
    <property type="term" value="F:DNA binding"/>
    <property type="evidence" value="ECO:0007669"/>
    <property type="project" value="UniProtKB-KW"/>
</dbReference>
<evidence type="ECO:0000256" key="3">
    <source>
        <dbReference type="ARBA" id="ARBA00023163"/>
    </source>
</evidence>
<dbReference type="GO" id="GO:0003700">
    <property type="term" value="F:DNA-binding transcription factor activity"/>
    <property type="evidence" value="ECO:0007669"/>
    <property type="project" value="InterPro"/>
</dbReference>
<dbReference type="PROSITE" id="PS50949">
    <property type="entry name" value="HTH_GNTR"/>
    <property type="match status" value="1"/>
</dbReference>
<dbReference type="AlphaFoldDB" id="A0A2N5E4A2"/>
<proteinExistence type="predicted"/>
<accession>A0A2N5E4A2</accession>